<feature type="region of interest" description="Disordered" evidence="1">
    <location>
        <begin position="306"/>
        <end position="340"/>
    </location>
</feature>
<dbReference type="Pfam" id="PF00400">
    <property type="entry name" value="WD40"/>
    <property type="match status" value="1"/>
</dbReference>
<dbReference type="InterPro" id="IPR015943">
    <property type="entry name" value="WD40/YVTN_repeat-like_dom_sf"/>
</dbReference>
<dbReference type="PANTHER" id="PTHR13743">
    <property type="entry name" value="BEIGE/BEACH-RELATED"/>
    <property type="match status" value="1"/>
</dbReference>
<organism evidence="3 4">
    <name type="scientific">Methanochimaera problematica</name>
    <dbReference type="NCBI Taxonomy" id="2609417"/>
    <lineage>
        <taxon>Archaea</taxon>
        <taxon>Methanobacteriati</taxon>
        <taxon>Methanobacteriota</taxon>
        <taxon>Stenosarchaea group</taxon>
        <taxon>Methanomicrobia</taxon>
        <taxon>Methanomicrobiales</taxon>
        <taxon>Methanomicrobiaceae</taxon>
        <taxon>Methanochimaera</taxon>
    </lineage>
</organism>
<dbReference type="InterPro" id="IPR050865">
    <property type="entry name" value="BEACH_Domain"/>
</dbReference>
<dbReference type="Gene3D" id="2.130.10.10">
    <property type="entry name" value="YVTN repeat-like/Quinoprotein amine dehydrogenase"/>
    <property type="match status" value="2"/>
</dbReference>
<feature type="transmembrane region" description="Helical" evidence="2">
    <location>
        <begin position="344"/>
        <end position="361"/>
    </location>
</feature>
<dbReference type="SMART" id="SM00320">
    <property type="entry name" value="WD40"/>
    <property type="match status" value="3"/>
</dbReference>
<dbReference type="EMBL" id="CP043875">
    <property type="protein sequence ID" value="WOF15487.1"/>
    <property type="molecule type" value="Genomic_DNA"/>
</dbReference>
<feature type="compositionally biased region" description="Polar residues" evidence="1">
    <location>
        <begin position="331"/>
        <end position="340"/>
    </location>
</feature>
<dbReference type="InterPro" id="IPR001680">
    <property type="entry name" value="WD40_rpt"/>
</dbReference>
<evidence type="ECO:0000313" key="3">
    <source>
        <dbReference type="EMBL" id="WOF15487.1"/>
    </source>
</evidence>
<name>A0AA97FAC4_9EURY</name>
<proteinExistence type="predicted"/>
<sequence length="363" mass="39406">MKKIFLTFFLTFILLLSASVSASDMEANLIFEKNPGELIRDTAISESGDFITAITSDTVYVYDSSGNLITEKKSGNLKSLDISLDGEKILLASFGLTLIDQNADILWNDKSKYMALSAGLSGDQKYAYAGMDDEKIYSYSIESDKTLSAETDEDMMSLEISGDGNYIAGGTKEGNILLFDSGLNRKWKYKATFKPVTGISVTNNGNMIAACSSDNTVYLLSRAGRLLWSKNVDSPKDIAISSAGEKITVAVNPGLLFLDNKGEIKGHIELNKPATSIAADKNSEIIAVSAENKLYCYSLTDSDTKSDIDTNNENDKNADDITKTDSKSSESGHTNNTNLKNQSAPAGLFSLFGALFLIMIFRK</sequence>
<keyword evidence="2" id="KW-1133">Transmembrane helix</keyword>
<accession>A0AA97FAC4</accession>
<keyword evidence="2" id="KW-0472">Membrane</keyword>
<keyword evidence="4" id="KW-1185">Reference proteome</keyword>
<dbReference type="Proteomes" id="UP001301797">
    <property type="component" value="Chromosome"/>
</dbReference>
<evidence type="ECO:0000313" key="4">
    <source>
        <dbReference type="Proteomes" id="UP001301797"/>
    </source>
</evidence>
<dbReference type="KEGG" id="mefw:F1737_01710"/>
<reference evidence="3 4" key="1">
    <citation type="submission" date="2019-09" db="EMBL/GenBank/DDBJ databases">
        <title>The complete genome of Methanoplanus sp. FWC-SCC4.</title>
        <authorList>
            <person name="Chen S.-C."/>
            <person name="Zhou Y.-Z."/>
            <person name="Lai M.-C."/>
        </authorList>
    </citation>
    <scope>NUCLEOTIDE SEQUENCE [LARGE SCALE GENOMIC DNA]</scope>
    <source>
        <strain evidence="3 4">FWC-SCC4</strain>
    </source>
</reference>
<dbReference type="SUPFAM" id="SSF69322">
    <property type="entry name" value="Tricorn protease domain 2"/>
    <property type="match status" value="1"/>
</dbReference>
<gene>
    <name evidence="3" type="ORF">F1737_01710</name>
</gene>
<evidence type="ECO:0000256" key="1">
    <source>
        <dbReference type="SAM" id="MobiDB-lite"/>
    </source>
</evidence>
<dbReference type="AlphaFoldDB" id="A0AA97FAC4"/>
<feature type="compositionally biased region" description="Basic and acidic residues" evidence="1">
    <location>
        <begin position="306"/>
        <end position="330"/>
    </location>
</feature>
<protein>
    <submittedName>
        <fullName evidence="3">Uncharacterized protein</fullName>
    </submittedName>
</protein>
<keyword evidence="2" id="KW-0812">Transmembrane</keyword>
<evidence type="ECO:0000256" key="2">
    <source>
        <dbReference type="SAM" id="Phobius"/>
    </source>
</evidence>